<gene>
    <name evidence="2" type="ORF">J5Y03_06070</name>
</gene>
<dbReference type="EMBL" id="JAGIYQ010000003">
    <property type="protein sequence ID" value="MBP0724754.1"/>
    <property type="molecule type" value="Genomic_DNA"/>
</dbReference>
<keyword evidence="3" id="KW-1185">Reference proteome</keyword>
<protein>
    <submittedName>
        <fullName evidence="2">Uncharacterized protein</fullName>
    </submittedName>
</protein>
<evidence type="ECO:0000313" key="2">
    <source>
        <dbReference type="EMBL" id="MBP0724754.1"/>
    </source>
</evidence>
<proteinExistence type="predicted"/>
<organism evidence="2 3">
    <name type="scientific">Gottfriedia endophytica</name>
    <dbReference type="NCBI Taxonomy" id="2820819"/>
    <lineage>
        <taxon>Bacteria</taxon>
        <taxon>Bacillati</taxon>
        <taxon>Bacillota</taxon>
        <taxon>Bacilli</taxon>
        <taxon>Bacillales</taxon>
        <taxon>Bacillaceae</taxon>
        <taxon>Gottfriedia</taxon>
    </lineage>
</organism>
<feature type="transmembrane region" description="Helical" evidence="1">
    <location>
        <begin position="57"/>
        <end position="76"/>
    </location>
</feature>
<keyword evidence="1" id="KW-0472">Membrane</keyword>
<accession>A0A940NM86</accession>
<evidence type="ECO:0000313" key="3">
    <source>
        <dbReference type="Proteomes" id="UP000682134"/>
    </source>
</evidence>
<dbReference type="RefSeq" id="WP_209403593.1">
    <property type="nucleotide sequence ID" value="NZ_JAGIYQ010000003.1"/>
</dbReference>
<keyword evidence="1" id="KW-0812">Transmembrane</keyword>
<sequence>MRKQLILLLIHQLFWLGFTIIMYLSQRDQLHSKIILFVVFFYQLYLIAKYIGNSKKVSIFITTGYAICFFTFRFLFDLF</sequence>
<name>A0A940NM86_9BACI</name>
<comment type="caution">
    <text evidence="2">The sequence shown here is derived from an EMBL/GenBank/DDBJ whole genome shotgun (WGS) entry which is preliminary data.</text>
</comment>
<feature type="transmembrane region" description="Helical" evidence="1">
    <location>
        <begin position="30"/>
        <end position="48"/>
    </location>
</feature>
<feature type="transmembrane region" description="Helical" evidence="1">
    <location>
        <begin position="5"/>
        <end position="24"/>
    </location>
</feature>
<reference evidence="2" key="1">
    <citation type="submission" date="2021-04" db="EMBL/GenBank/DDBJ databases">
        <title>Genome seq and assembly of Bacillus sp.</title>
        <authorList>
            <person name="Chhetri G."/>
        </authorList>
    </citation>
    <scope>NUCLEOTIDE SEQUENCE</scope>
    <source>
        <strain evidence="2">RG28</strain>
    </source>
</reference>
<keyword evidence="1" id="KW-1133">Transmembrane helix</keyword>
<evidence type="ECO:0000256" key="1">
    <source>
        <dbReference type="SAM" id="Phobius"/>
    </source>
</evidence>
<dbReference type="Proteomes" id="UP000682134">
    <property type="component" value="Unassembled WGS sequence"/>
</dbReference>
<dbReference type="AlphaFoldDB" id="A0A940NM86"/>